<protein>
    <submittedName>
        <fullName evidence="1">Uncharacterized protein</fullName>
    </submittedName>
</protein>
<name>A0A643EU46_9HYPH</name>
<gene>
    <name evidence="1" type="ORF">F7Q93_22220</name>
</gene>
<accession>A0A643EU46</accession>
<proteinExistence type="predicted"/>
<sequence length="164" mass="18462">MRLTREIYLLDPLKRTLFILETSSCKTITEIKKAIDCESVDAILLDGEHVLYFDDEGLKPGIDNYTIIEGHPDPLVGKILIMHRELEESVLFADPQEILSKLRSYRPVVDPIIQIVETGSENITTFLSAVNGFTARIVEIDLVVRRLSMANVDQLFSRGGKAFA</sequence>
<comment type="caution">
    <text evidence="1">The sequence shown here is derived from an EMBL/GenBank/DDBJ whole genome shotgun (WGS) entry which is preliminary data.</text>
</comment>
<dbReference type="EMBL" id="VZPE01000014">
    <property type="protein sequence ID" value="KAB0566156.1"/>
    <property type="molecule type" value="Genomic_DNA"/>
</dbReference>
<evidence type="ECO:0000313" key="1">
    <source>
        <dbReference type="EMBL" id="KAB0566156.1"/>
    </source>
</evidence>
<reference evidence="1" key="1">
    <citation type="submission" date="2019-09" db="EMBL/GenBank/DDBJ databases">
        <title>Draft genome sequences of 48 bacterial type strains from the CCUG.</title>
        <authorList>
            <person name="Tunovic T."/>
            <person name="Pineiro-Iglesias B."/>
            <person name="Unosson C."/>
            <person name="Inganas E."/>
            <person name="Ohlen M."/>
            <person name="Cardew S."/>
            <person name="Jensie-Markopoulos S."/>
            <person name="Salva-Serra F."/>
            <person name="Jaen-Luchoro D."/>
            <person name="Karlsson R."/>
            <person name="Svensson-Stadler L."/>
            <person name="Chun J."/>
            <person name="Moore E."/>
        </authorList>
    </citation>
    <scope>NUCLEOTIDE SEQUENCE</scope>
    <source>
        <strain evidence="1">CCUG 50899</strain>
    </source>
</reference>
<dbReference type="AlphaFoldDB" id="A0A643EU46"/>
<organism evidence="1">
    <name type="scientific">Brucella pituitosa</name>
    <dbReference type="NCBI Taxonomy" id="571256"/>
    <lineage>
        <taxon>Bacteria</taxon>
        <taxon>Pseudomonadati</taxon>
        <taxon>Pseudomonadota</taxon>
        <taxon>Alphaproteobacteria</taxon>
        <taxon>Hyphomicrobiales</taxon>
        <taxon>Brucellaceae</taxon>
        <taxon>Brucella/Ochrobactrum group</taxon>
        <taxon>Brucella</taxon>
    </lineage>
</organism>
<dbReference type="RefSeq" id="WP_128094946.1">
    <property type="nucleotide sequence ID" value="NZ_JBHEEN010000016.1"/>
</dbReference>